<name>A0A840FZN7_9BURK</name>
<feature type="signal peptide" evidence="2">
    <location>
        <begin position="1"/>
        <end position="31"/>
    </location>
</feature>
<dbReference type="AlphaFoldDB" id="A0A840FZN7"/>
<dbReference type="Gene3D" id="3.40.190.150">
    <property type="entry name" value="Bordetella uptake gene, domain 1"/>
    <property type="match status" value="1"/>
</dbReference>
<keyword evidence="2" id="KW-0732">Signal</keyword>
<evidence type="ECO:0000256" key="2">
    <source>
        <dbReference type="SAM" id="SignalP"/>
    </source>
</evidence>
<gene>
    <name evidence="3" type="ORF">GGD71_006518</name>
</gene>
<organism evidence="3 4">
    <name type="scientific">Variovorax guangxiensis</name>
    <dbReference type="NCBI Taxonomy" id="1775474"/>
    <lineage>
        <taxon>Bacteria</taxon>
        <taxon>Pseudomonadati</taxon>
        <taxon>Pseudomonadota</taxon>
        <taxon>Betaproteobacteria</taxon>
        <taxon>Burkholderiales</taxon>
        <taxon>Comamonadaceae</taxon>
        <taxon>Variovorax</taxon>
    </lineage>
</organism>
<evidence type="ECO:0000313" key="4">
    <source>
        <dbReference type="Proteomes" id="UP000524450"/>
    </source>
</evidence>
<accession>A0A840FZN7</accession>
<dbReference type="PIRSF" id="PIRSF017082">
    <property type="entry name" value="YflP"/>
    <property type="match status" value="1"/>
</dbReference>
<dbReference type="PANTHER" id="PTHR42928:SF5">
    <property type="entry name" value="BLR1237 PROTEIN"/>
    <property type="match status" value="1"/>
</dbReference>
<sequence length="330" mass="34732">MTTFASATMRRRRMALALAGLLSLAAMPAFAAYPEQPVRLVVGFPPGGGGDLYGRLIANALGKTLGQPVIVDNRAGAGGNIAAEAVAKAKPDGYTLLLAMSGNLAVAPALRPQAIPYKVPDDFTPVGLILEAPHGLFVAHNSRFRTARELLDAARTQKLSFASTGAGAAAHIGMEMVKKEASIEMLHVPYRGSGPAITDMLGGQVDCFFATASPLVGQVRQGQLRLLAITGNARNPAIPDVPTFKELGVNVPVTQWYGLVAPAGTPAPVVKYLADHLGRALATAEVRDAIRRDAATEHNLPMDRFGKFIQEDIARYKGAATPALLKEISP</sequence>
<keyword evidence="3" id="KW-0675">Receptor</keyword>
<dbReference type="Pfam" id="PF03401">
    <property type="entry name" value="TctC"/>
    <property type="match status" value="1"/>
</dbReference>
<comment type="caution">
    <text evidence="3">The sequence shown here is derived from an EMBL/GenBank/DDBJ whole genome shotgun (WGS) entry which is preliminary data.</text>
</comment>
<feature type="chain" id="PRO_5032345042" evidence="2">
    <location>
        <begin position="32"/>
        <end position="330"/>
    </location>
</feature>
<evidence type="ECO:0000256" key="1">
    <source>
        <dbReference type="ARBA" id="ARBA00006987"/>
    </source>
</evidence>
<dbReference type="Proteomes" id="UP000524450">
    <property type="component" value="Unassembled WGS sequence"/>
</dbReference>
<dbReference type="Gene3D" id="3.40.190.10">
    <property type="entry name" value="Periplasmic binding protein-like II"/>
    <property type="match status" value="1"/>
</dbReference>
<dbReference type="SUPFAM" id="SSF53850">
    <property type="entry name" value="Periplasmic binding protein-like II"/>
    <property type="match status" value="1"/>
</dbReference>
<dbReference type="PANTHER" id="PTHR42928">
    <property type="entry name" value="TRICARBOXYLATE-BINDING PROTEIN"/>
    <property type="match status" value="1"/>
</dbReference>
<dbReference type="CDD" id="cd07012">
    <property type="entry name" value="PBP2_Bug_TTT"/>
    <property type="match status" value="1"/>
</dbReference>
<reference evidence="3 4" key="1">
    <citation type="submission" date="2020-08" db="EMBL/GenBank/DDBJ databases">
        <title>Genomic Encyclopedia of Type Strains, Phase IV (KMG-V): Genome sequencing to study the core and pangenomes of soil and plant-associated prokaryotes.</title>
        <authorList>
            <person name="Whitman W."/>
        </authorList>
    </citation>
    <scope>NUCLEOTIDE SEQUENCE [LARGE SCALE GENOMIC DNA]</scope>
    <source>
        <strain evidence="3 4">34/80</strain>
    </source>
</reference>
<comment type="similarity">
    <text evidence="1">Belongs to the UPF0065 (bug) family.</text>
</comment>
<protein>
    <submittedName>
        <fullName evidence="3">Tripartite-type tricarboxylate transporter receptor subunit TctC</fullName>
    </submittedName>
</protein>
<dbReference type="RefSeq" id="WP_184642445.1">
    <property type="nucleotide sequence ID" value="NZ_JACIFZ010000014.1"/>
</dbReference>
<evidence type="ECO:0000313" key="3">
    <source>
        <dbReference type="EMBL" id="MBB4225705.1"/>
    </source>
</evidence>
<proteinExistence type="inferred from homology"/>
<dbReference type="EMBL" id="JACIFZ010000014">
    <property type="protein sequence ID" value="MBB4225705.1"/>
    <property type="molecule type" value="Genomic_DNA"/>
</dbReference>
<dbReference type="InterPro" id="IPR042100">
    <property type="entry name" value="Bug_dom1"/>
</dbReference>
<dbReference type="InterPro" id="IPR005064">
    <property type="entry name" value="BUG"/>
</dbReference>